<feature type="transmembrane region" description="Helical" evidence="1">
    <location>
        <begin position="17"/>
        <end position="38"/>
    </location>
</feature>
<dbReference type="EMBL" id="UOFL01000138">
    <property type="protein sequence ID" value="VAW77816.1"/>
    <property type="molecule type" value="Genomic_DNA"/>
</dbReference>
<name>A0A3B0ZAU7_9ZZZZ</name>
<dbReference type="NCBIfam" id="NF008712">
    <property type="entry name" value="PRK11715.1-1"/>
    <property type="match status" value="1"/>
</dbReference>
<feature type="transmembrane region" description="Helical" evidence="1">
    <location>
        <begin position="366"/>
        <end position="386"/>
    </location>
</feature>
<gene>
    <name evidence="2" type="ORF">MNBD_GAMMA12-1082</name>
</gene>
<dbReference type="Pfam" id="PF06123">
    <property type="entry name" value="CreD"/>
    <property type="match status" value="1"/>
</dbReference>
<organism evidence="2">
    <name type="scientific">hydrothermal vent metagenome</name>
    <dbReference type="NCBI Taxonomy" id="652676"/>
    <lineage>
        <taxon>unclassified sequences</taxon>
        <taxon>metagenomes</taxon>
        <taxon>ecological metagenomes</taxon>
    </lineage>
</organism>
<keyword evidence="1" id="KW-0472">Membrane</keyword>
<dbReference type="PIRSF" id="PIRSF004548">
    <property type="entry name" value="CreD"/>
    <property type="match status" value="1"/>
</dbReference>
<dbReference type="PANTHER" id="PTHR30092">
    <property type="entry name" value="INNER MEMBRANE PROTEIN CRED"/>
    <property type="match status" value="1"/>
</dbReference>
<feature type="transmembrane region" description="Helical" evidence="1">
    <location>
        <begin position="417"/>
        <end position="435"/>
    </location>
</feature>
<accession>A0A3B0ZAU7</accession>
<feature type="transmembrane region" description="Helical" evidence="1">
    <location>
        <begin position="392"/>
        <end position="410"/>
    </location>
</feature>
<proteinExistence type="predicted"/>
<dbReference type="AlphaFoldDB" id="A0A3B0ZAU7"/>
<evidence type="ECO:0000256" key="1">
    <source>
        <dbReference type="SAM" id="Phobius"/>
    </source>
</evidence>
<evidence type="ECO:0000313" key="2">
    <source>
        <dbReference type="EMBL" id="VAW77816.1"/>
    </source>
</evidence>
<sequence length="464" mass="52523">MGVIVSRLRLWLAECGYMSRILLIGILILFLHIPVSMIQNQVVERQSSKKAAQANISAKWGKSQILIGPRIVVPYYQLEKNNSKGGTGVSHVKRIATFLPESLNANAQVNNSLRYRGIFAIPVYDSKINLNGEFTRPNFSKLGLANTIILWNEARLLVEVTDARAIQKKVTLNWNNKEYEFKPGLGAGINKGQGFHVPIKNLLSTTKFKFHVQIDINGSRNLSLAPVGKHNTFKMSSNWKDPSFQGHWLPFKRKIDENGFLAQWRVSDISRNYPQQWVNHLFDSGRLSRSIVGTDFIMTVDSYSMTIRSMKYFLLFVGSTFALIWLLEAIFRLRVYIIQYVFIGLALALFYLLLTALSEHIGFGKAYFIASLLIVGTVGAYSKTVLQNRRRAMMVAITTGLLYVFLYFLLQEAKFSFLIGSSSVFALLVATMYLTRKLDWGSLNFKSKTSALVDEDQEVEPNNG</sequence>
<dbReference type="PANTHER" id="PTHR30092:SF0">
    <property type="entry name" value="INNER MEMBRANE PROTEIN CRED"/>
    <property type="match status" value="1"/>
</dbReference>
<reference evidence="2" key="1">
    <citation type="submission" date="2018-06" db="EMBL/GenBank/DDBJ databases">
        <authorList>
            <person name="Zhirakovskaya E."/>
        </authorList>
    </citation>
    <scope>NUCLEOTIDE SEQUENCE</scope>
</reference>
<protein>
    <submittedName>
        <fullName evidence="2">Inner membrane protein CreD</fullName>
    </submittedName>
</protein>
<dbReference type="InterPro" id="IPR010364">
    <property type="entry name" value="Uncharacterised_IM_CreD"/>
</dbReference>
<keyword evidence="1" id="KW-1133">Transmembrane helix</keyword>
<dbReference type="GO" id="GO:0005886">
    <property type="term" value="C:plasma membrane"/>
    <property type="evidence" value="ECO:0007669"/>
    <property type="project" value="TreeGrafter"/>
</dbReference>
<feature type="transmembrane region" description="Helical" evidence="1">
    <location>
        <begin position="312"/>
        <end position="331"/>
    </location>
</feature>
<keyword evidence="1" id="KW-0812">Transmembrane</keyword>
<feature type="transmembrane region" description="Helical" evidence="1">
    <location>
        <begin position="337"/>
        <end position="354"/>
    </location>
</feature>